<dbReference type="Gene3D" id="2.60.40.10">
    <property type="entry name" value="Immunoglobulins"/>
    <property type="match status" value="1"/>
</dbReference>
<dbReference type="eggNOG" id="ENOG502TBQF">
    <property type="taxonomic scope" value="Eukaryota"/>
</dbReference>
<organism>
    <name type="scientific">Pediculus humanus subsp. corporis</name>
    <name type="common">Body louse</name>
    <dbReference type="NCBI Taxonomy" id="121224"/>
    <lineage>
        <taxon>Eukaryota</taxon>
        <taxon>Metazoa</taxon>
        <taxon>Ecdysozoa</taxon>
        <taxon>Arthropoda</taxon>
        <taxon>Hexapoda</taxon>
        <taxon>Insecta</taxon>
        <taxon>Pterygota</taxon>
        <taxon>Neoptera</taxon>
        <taxon>Paraneoptera</taxon>
        <taxon>Psocodea</taxon>
        <taxon>Troctomorpha</taxon>
        <taxon>Phthiraptera</taxon>
        <taxon>Anoplura</taxon>
        <taxon>Pediculidae</taxon>
        <taxon>Pediculus</taxon>
    </lineage>
</organism>
<dbReference type="InParanoid" id="E0VZ59"/>
<feature type="domain" description="Fibronectin type-III" evidence="2">
    <location>
        <begin position="1"/>
        <end position="48"/>
    </location>
</feature>
<dbReference type="InterPro" id="IPR003961">
    <property type="entry name" value="FN3_dom"/>
</dbReference>
<dbReference type="InterPro" id="IPR013783">
    <property type="entry name" value="Ig-like_fold"/>
</dbReference>
<gene>
    <name evidence="4" type="primary">8234992</name>
    <name evidence="3" type="ORF">Phum_PHUM527020</name>
</gene>
<dbReference type="CTD" id="8234992"/>
<protein>
    <recommendedName>
        <fullName evidence="2">Fibronectin type-III domain-containing protein</fullName>
    </recommendedName>
</protein>
<dbReference type="RefSeq" id="XP_002431403.1">
    <property type="nucleotide sequence ID" value="XM_002431358.1"/>
</dbReference>
<name>E0VZ59_PEDHC</name>
<feature type="region of interest" description="Disordered" evidence="1">
    <location>
        <begin position="42"/>
        <end position="61"/>
    </location>
</feature>
<dbReference type="GeneID" id="8234992"/>
<reference evidence="3" key="1">
    <citation type="submission" date="2007-04" db="EMBL/GenBank/DDBJ databases">
        <title>Annotation of Pediculus humanus corporis strain USDA.</title>
        <authorList>
            <person name="Kirkness E."/>
            <person name="Hannick L."/>
            <person name="Hass B."/>
            <person name="Bruggner R."/>
            <person name="Lawson D."/>
            <person name="Bidwell S."/>
            <person name="Joardar V."/>
            <person name="Caler E."/>
            <person name="Walenz B."/>
            <person name="Inman J."/>
            <person name="Schobel S."/>
            <person name="Galinsky K."/>
            <person name="Amedeo P."/>
            <person name="Strausberg R."/>
        </authorList>
    </citation>
    <scope>NUCLEOTIDE SEQUENCE</scope>
    <source>
        <strain evidence="3">USDA</strain>
    </source>
</reference>
<dbReference type="EMBL" id="DS235849">
    <property type="protein sequence ID" value="EEB18665.1"/>
    <property type="molecule type" value="Genomic_DNA"/>
</dbReference>
<evidence type="ECO:0000313" key="4">
    <source>
        <dbReference type="EnsemblMetazoa" id="PHUM527020-PA"/>
    </source>
</evidence>
<proteinExistence type="predicted"/>
<accession>E0VZ59</accession>
<dbReference type="CDD" id="cd00063">
    <property type="entry name" value="FN3"/>
    <property type="match status" value="1"/>
</dbReference>
<reference evidence="3" key="2">
    <citation type="submission" date="2007-04" db="EMBL/GenBank/DDBJ databases">
        <title>The genome of the human body louse.</title>
        <authorList>
            <consortium name="The Human Body Louse Genome Consortium"/>
            <person name="Kirkness E."/>
            <person name="Walenz B."/>
            <person name="Hass B."/>
            <person name="Bruggner R."/>
            <person name="Strausberg R."/>
        </authorList>
    </citation>
    <scope>NUCLEOTIDE SEQUENCE</scope>
    <source>
        <strain evidence="3">USDA</strain>
    </source>
</reference>
<evidence type="ECO:0000259" key="2">
    <source>
        <dbReference type="PROSITE" id="PS50853"/>
    </source>
</evidence>
<evidence type="ECO:0000313" key="5">
    <source>
        <dbReference type="Proteomes" id="UP000009046"/>
    </source>
</evidence>
<dbReference type="EnsemblMetazoa" id="PHUM527020-RA">
    <property type="protein sequence ID" value="PHUM527020-PA"/>
    <property type="gene ID" value="PHUM527020"/>
</dbReference>
<feature type="compositionally biased region" description="Pro residues" evidence="1">
    <location>
        <begin position="47"/>
        <end position="61"/>
    </location>
</feature>
<dbReference type="AlphaFoldDB" id="E0VZ59"/>
<dbReference type="VEuPathDB" id="VectorBase:PHUM527020"/>
<reference evidence="4" key="3">
    <citation type="submission" date="2021-02" db="UniProtKB">
        <authorList>
            <consortium name="EnsemblMetazoa"/>
        </authorList>
    </citation>
    <scope>IDENTIFICATION</scope>
    <source>
        <strain evidence="4">USDA</strain>
    </source>
</reference>
<dbReference type="KEGG" id="phu:Phum_PHUM527020"/>
<dbReference type="InterPro" id="IPR036116">
    <property type="entry name" value="FN3_sf"/>
</dbReference>
<evidence type="ECO:0000313" key="3">
    <source>
        <dbReference type="EMBL" id="EEB18665.1"/>
    </source>
</evidence>
<dbReference type="STRING" id="121224.E0VZ59"/>
<dbReference type="EMBL" id="AAZO01006394">
    <property type="status" value="NOT_ANNOTATED_CDS"/>
    <property type="molecule type" value="Genomic_DNA"/>
</dbReference>
<dbReference type="OrthoDB" id="6138780at2759"/>
<keyword evidence="5" id="KW-1185">Reference proteome</keyword>
<sequence>MRLNASHTIQNLETFTQYLVSVQVFNPEGPGPNATVLVMTDEGDAPPSVPPPPPSFPTPSF</sequence>
<dbReference type="PROSITE" id="PS50853">
    <property type="entry name" value="FN3"/>
    <property type="match status" value="1"/>
</dbReference>
<dbReference type="HOGENOM" id="CLU_2925374_0_0_1"/>
<evidence type="ECO:0000256" key="1">
    <source>
        <dbReference type="SAM" id="MobiDB-lite"/>
    </source>
</evidence>
<dbReference type="SUPFAM" id="SSF49265">
    <property type="entry name" value="Fibronectin type III"/>
    <property type="match status" value="1"/>
</dbReference>
<dbReference type="Proteomes" id="UP000009046">
    <property type="component" value="Unassembled WGS sequence"/>
</dbReference>